<dbReference type="Proteomes" id="UP001168146">
    <property type="component" value="Unassembled WGS sequence"/>
</dbReference>
<dbReference type="InterPro" id="IPR053137">
    <property type="entry name" value="NLR-like"/>
</dbReference>
<accession>A0AAN6FXY1</accession>
<dbReference type="Pfam" id="PF13374">
    <property type="entry name" value="TPR_10"/>
    <property type="match status" value="1"/>
</dbReference>
<dbReference type="PRINTS" id="PR00381">
    <property type="entry name" value="KINESINLIGHT"/>
</dbReference>
<dbReference type="EMBL" id="JASUXU010000004">
    <property type="protein sequence ID" value="KAK0326480.1"/>
    <property type="molecule type" value="Genomic_DNA"/>
</dbReference>
<feature type="domain" description="NACHT-NTPase and P-loop NTPases N-terminal" evidence="2">
    <location>
        <begin position="13"/>
        <end position="136"/>
    </location>
</feature>
<reference evidence="3" key="1">
    <citation type="submission" date="2021-12" db="EMBL/GenBank/DDBJ databases">
        <title>Black yeast isolated from Biological Soil Crust.</title>
        <authorList>
            <person name="Kurbessoian T."/>
        </authorList>
    </citation>
    <scope>NUCLEOTIDE SEQUENCE</scope>
    <source>
        <strain evidence="3">CCFEE 5208</strain>
    </source>
</reference>
<dbReference type="AlphaFoldDB" id="A0AAN6FXY1"/>
<dbReference type="SUPFAM" id="SSF52540">
    <property type="entry name" value="P-loop containing nucleoside triphosphate hydrolases"/>
    <property type="match status" value="1"/>
</dbReference>
<dbReference type="Gene3D" id="3.40.50.300">
    <property type="entry name" value="P-loop containing nucleotide triphosphate hydrolases"/>
    <property type="match status" value="1"/>
</dbReference>
<feature type="compositionally biased region" description="Polar residues" evidence="1">
    <location>
        <begin position="529"/>
        <end position="539"/>
    </location>
</feature>
<name>A0AAN6FXY1_9PEZI</name>
<gene>
    <name evidence="3" type="ORF">LTR82_002322</name>
</gene>
<evidence type="ECO:0000259" key="2">
    <source>
        <dbReference type="Pfam" id="PF17107"/>
    </source>
</evidence>
<evidence type="ECO:0000313" key="3">
    <source>
        <dbReference type="EMBL" id="KAK0326480.1"/>
    </source>
</evidence>
<dbReference type="Gene3D" id="1.25.40.10">
    <property type="entry name" value="Tetratricopeptide repeat domain"/>
    <property type="match status" value="2"/>
</dbReference>
<comment type="caution">
    <text evidence="3">The sequence shown here is derived from an EMBL/GenBank/DDBJ whole genome shotgun (WGS) entry which is preliminary data.</text>
</comment>
<evidence type="ECO:0000313" key="4">
    <source>
        <dbReference type="Proteomes" id="UP001168146"/>
    </source>
</evidence>
<dbReference type="SUPFAM" id="SSF48452">
    <property type="entry name" value="TPR-like"/>
    <property type="match status" value="2"/>
</dbReference>
<dbReference type="InterPro" id="IPR031352">
    <property type="entry name" value="SesA"/>
</dbReference>
<dbReference type="PANTHER" id="PTHR46082:SF6">
    <property type="entry name" value="AAA+ ATPASE DOMAIN-CONTAINING PROTEIN-RELATED"/>
    <property type="match status" value="1"/>
</dbReference>
<evidence type="ECO:0000256" key="1">
    <source>
        <dbReference type="SAM" id="MobiDB-lite"/>
    </source>
</evidence>
<proteinExistence type="predicted"/>
<dbReference type="InterPro" id="IPR011990">
    <property type="entry name" value="TPR-like_helical_dom_sf"/>
</dbReference>
<feature type="region of interest" description="Disordered" evidence="1">
    <location>
        <begin position="529"/>
        <end position="554"/>
    </location>
</feature>
<dbReference type="Pfam" id="PF17107">
    <property type="entry name" value="SesA"/>
    <property type="match status" value="1"/>
</dbReference>
<organism evidence="3 4">
    <name type="scientific">Friedmanniomyces endolithicus</name>
    <dbReference type="NCBI Taxonomy" id="329885"/>
    <lineage>
        <taxon>Eukaryota</taxon>
        <taxon>Fungi</taxon>
        <taxon>Dikarya</taxon>
        <taxon>Ascomycota</taxon>
        <taxon>Pezizomycotina</taxon>
        <taxon>Dothideomycetes</taxon>
        <taxon>Dothideomycetidae</taxon>
        <taxon>Mycosphaerellales</taxon>
        <taxon>Teratosphaeriaceae</taxon>
        <taxon>Friedmanniomyces</taxon>
    </lineage>
</organism>
<dbReference type="Pfam" id="PF13424">
    <property type="entry name" value="TPR_12"/>
    <property type="match status" value="2"/>
</dbReference>
<dbReference type="PANTHER" id="PTHR46082">
    <property type="entry name" value="ATP/GTP-BINDING PROTEIN-RELATED"/>
    <property type="match status" value="1"/>
</dbReference>
<feature type="compositionally biased region" description="Basic and acidic residues" evidence="1">
    <location>
        <begin position="540"/>
        <end position="553"/>
    </location>
</feature>
<sequence length="936" mass="104202">MSGTEATVATRLIHACIGTTKVIIKTACAVQDAQGLPLELRELCEQPGVIQALLESAQERFAEGQVTEDVSKSTEPLLKQLKQALGELLDIFRAAFPQDGDNRSKRVWKGARGVVFGRDSPLHKLLGTMQDILQLLEQKEMYVIGDKLDALQHLTAALAQDESGKNVHSGTGTLFSNESGTQTNHLQSGENNRQINNPAVYHEGPATTYNTFFSQGRPNRRPETPRIASSNVPFRREPDYINRKKLDDQITATLLGPGARAALVGLGGVGKSQIAIEYCYRIREQSRDIWVLWIHASNAARFEQSVRDVADLVKIDGRKNAKADIYALIRGWLRDERNGRWTVVLDNADDASFLVEGASRTGFTLFGCLPPVEHGTVLVTTRSETAALRLVDRGEIISVHPTEDHALALLEKKLGQHACREDLAKLARELEYMPLALAQASAYIQNSTPRCNVPQYLEMLGRSKKSKTNILSVHMEGLRRDHGASNAIMLTWQISFEQIHHLLSLMSFFQHKEIPAILLRTIDVARPASTASPLGNTKASESKARTARAEHGASKASSNVSADLVFEQDITTLRQYHFISVAPGDAMFEMHRLDQLAAQLWLMKSVRYQAWADRSIRHLDAALPNGEFENWQECRILHPHANTALDLRLHGRDACLSLASVLHKAAWFMKEQGQHTVAEAMTRRVLETNERMLGETNPSTLTSANNLVSVLLDQGKHETAGAMSRWALRASEKVLGREHPHKLASANNLASVLHEQGKHGSAEAIIHRALKTMEEVLGGEHHDTLLSVNNLAGMLRSQGKYEFAEVMIRRALEAREKVLRRDHPHTLASVNDLASVLYEQGRQKTAEAMFGQVLEAREKVLGNEHPDTLWTVWSLASLHRARHQYEAATKLYERAHWGLVKAVGPFHRWTVECFRQSTKAAEEARAAEETRATTLA</sequence>
<protein>
    <recommendedName>
        <fullName evidence="2">NACHT-NTPase and P-loop NTPases N-terminal domain-containing protein</fullName>
    </recommendedName>
</protein>
<dbReference type="InterPro" id="IPR027417">
    <property type="entry name" value="P-loop_NTPase"/>
</dbReference>